<proteinExistence type="predicted"/>
<comment type="caution">
    <text evidence="1">The sequence shown here is derived from an EMBL/GenBank/DDBJ whole genome shotgun (WGS) entry which is preliminary data.</text>
</comment>
<accession>A0ACC4BNC0</accession>
<dbReference type="Proteomes" id="UP000309997">
    <property type="component" value="Unassembled WGS sequence"/>
</dbReference>
<organism evidence="1 2">
    <name type="scientific">Populus alba</name>
    <name type="common">White poplar</name>
    <dbReference type="NCBI Taxonomy" id="43335"/>
    <lineage>
        <taxon>Eukaryota</taxon>
        <taxon>Viridiplantae</taxon>
        <taxon>Streptophyta</taxon>
        <taxon>Embryophyta</taxon>
        <taxon>Tracheophyta</taxon>
        <taxon>Spermatophyta</taxon>
        <taxon>Magnoliopsida</taxon>
        <taxon>eudicotyledons</taxon>
        <taxon>Gunneridae</taxon>
        <taxon>Pentapetalae</taxon>
        <taxon>rosids</taxon>
        <taxon>fabids</taxon>
        <taxon>Malpighiales</taxon>
        <taxon>Salicaceae</taxon>
        <taxon>Saliceae</taxon>
        <taxon>Populus</taxon>
    </lineage>
</organism>
<evidence type="ECO:0000313" key="1">
    <source>
        <dbReference type="EMBL" id="KAL3580088.1"/>
    </source>
</evidence>
<protein>
    <submittedName>
        <fullName evidence="1">Uncharacterized protein</fullName>
    </submittedName>
</protein>
<gene>
    <name evidence="1" type="ORF">D5086_017923</name>
</gene>
<sequence>MENEICNLVKVWFSVFASVCYCYAIGKVVPKGTRRLVFLLPIVCLFLYLPLHLFAIHFRGPTAFFISWLANFKLLLFAFGKGPLSSDNPSISLPHFVAVACLPIKIQHNVNDTSPKSYIHSQKLEDGKRSYPNYGVKTLLLAILVNVHNCSDCIHPKVVSLLYVMYLYIQLEILLAIAATMAKVLLGQELEPQFNEPYLSTSLQDFWGRRWNLMVSSILRLAVYEPTGNIASGLVGRKWARIPAVMGTFFVSGIMHELMFFYLGRDKLTMELTCFFLLHGLCLIVESVLKKCFGGRWKLPTVISGLLTTGFVMLTGYWLFLPSMYSCKVFERASAERLEQLELALYTDFIIQHQEIKNILLEEQEKTMEGEIRNFLKGPLSSQYSSRSLLTFVSVACLPIKIQENRPPKSKNQENQPPVIPTDQTHKSSLNYAIKGVLWAFLVVVHDYNEYIHPKIIMCLLCLHLYIFLDVVLALVAVLARTILGLELEPQFNEPHLSTSLQDFWGKRWNLMVSSILRQTVYEPTRNISTRVVGRRWSPIPAVMATFLLSAIMHEVMFYYLLRVEPTWEITWFFLLHGFCVTVEIAIKKALKGRWQLPRLISWLFTIGFVVVTSCWLFFPKPLQCRADVRAFEEYAALRAFGRGCSHAVFGRPSITRSY</sequence>
<name>A0ACC4BNC0_POPAL</name>
<evidence type="ECO:0000313" key="2">
    <source>
        <dbReference type="Proteomes" id="UP000309997"/>
    </source>
</evidence>
<keyword evidence="2" id="KW-1185">Reference proteome</keyword>
<dbReference type="EMBL" id="RCHU02000009">
    <property type="protein sequence ID" value="KAL3580088.1"/>
    <property type="molecule type" value="Genomic_DNA"/>
</dbReference>
<reference evidence="1 2" key="1">
    <citation type="journal article" date="2024" name="Plant Biotechnol. J.">
        <title>Genome and CRISPR/Cas9 system of a widespread forest tree (Populus alba) in the world.</title>
        <authorList>
            <person name="Liu Y.J."/>
            <person name="Jiang P.F."/>
            <person name="Han X.M."/>
            <person name="Li X.Y."/>
            <person name="Wang H.M."/>
            <person name="Wang Y.J."/>
            <person name="Wang X.X."/>
            <person name="Zeng Q.Y."/>
        </authorList>
    </citation>
    <scope>NUCLEOTIDE SEQUENCE [LARGE SCALE GENOMIC DNA]</scope>
    <source>
        <strain evidence="2">cv. PAL-ZL1</strain>
    </source>
</reference>